<evidence type="ECO:0000259" key="14">
    <source>
        <dbReference type="PROSITE" id="PS50262"/>
    </source>
</evidence>
<dbReference type="OrthoDB" id="9975554at2759"/>
<dbReference type="GO" id="GO:0004984">
    <property type="term" value="F:olfactory receptor activity"/>
    <property type="evidence" value="ECO:0000318"/>
    <property type="project" value="GO_Central"/>
</dbReference>
<dbReference type="OMA" id="RFISIMY"/>
<dbReference type="GeneID" id="100492617"/>
<evidence type="ECO:0000313" key="17">
    <source>
        <dbReference type="RefSeq" id="XP_031762372.1"/>
    </source>
</evidence>
<feature type="transmembrane region" description="Helical" evidence="13">
    <location>
        <begin position="61"/>
        <end position="80"/>
    </location>
</feature>
<feature type="transmembrane region" description="Helical" evidence="13">
    <location>
        <begin position="27"/>
        <end position="49"/>
    </location>
</feature>
<feature type="domain" description="G-protein coupled receptors family 1 profile" evidence="14">
    <location>
        <begin position="43"/>
        <end position="292"/>
    </location>
</feature>
<dbReference type="GO" id="GO:0004930">
    <property type="term" value="F:G protein-coupled receptor activity"/>
    <property type="evidence" value="ECO:0007669"/>
    <property type="project" value="UniProtKB-KW"/>
</dbReference>
<evidence type="ECO:0000256" key="13">
    <source>
        <dbReference type="RuleBase" id="RU363047"/>
    </source>
</evidence>
<comment type="similarity">
    <text evidence="2 12">Belongs to the G-protein coupled receptor 1 family.</text>
</comment>
<feature type="transmembrane region" description="Helical" evidence="13">
    <location>
        <begin position="274"/>
        <end position="294"/>
    </location>
</feature>
<dbReference type="FunFam" id="1.10.1220.70:FF:000001">
    <property type="entry name" value="Olfactory receptor"/>
    <property type="match status" value="1"/>
</dbReference>
<dbReference type="Proteomes" id="UP000008143">
    <property type="component" value="Chromosome 7"/>
</dbReference>
<keyword evidence="5 12" id="KW-0812">Transmembrane</keyword>
<keyword evidence="8 12" id="KW-0297">G-protein coupled receptor</keyword>
<evidence type="ECO:0000256" key="7">
    <source>
        <dbReference type="ARBA" id="ARBA00022989"/>
    </source>
</evidence>
<evidence type="ECO:0000256" key="6">
    <source>
        <dbReference type="ARBA" id="ARBA00022725"/>
    </source>
</evidence>
<keyword evidence="9 13" id="KW-0472">Membrane</keyword>
<gene>
    <name evidence="15 17 18" type="primary">or5i1</name>
</gene>
<dbReference type="GO" id="GO:0005886">
    <property type="term" value="C:plasma membrane"/>
    <property type="evidence" value="ECO:0007669"/>
    <property type="project" value="UniProtKB-SubCell"/>
</dbReference>
<dbReference type="AlphaFoldDB" id="A0A6I8SFH1"/>
<comment type="subcellular location">
    <subcellularLocation>
        <location evidence="1 13">Cell membrane</location>
        <topology evidence="1 13">Multi-pass membrane protein</topology>
    </subcellularLocation>
</comment>
<dbReference type="AGR" id="Xenbase:XB-GENE-6032787"/>
<evidence type="ECO:0000256" key="11">
    <source>
        <dbReference type="ARBA" id="ARBA00023224"/>
    </source>
</evidence>
<dbReference type="Gene3D" id="1.20.1070.10">
    <property type="entry name" value="Rhodopsin 7-helix transmembrane proteins"/>
    <property type="match status" value="1"/>
</dbReference>
<dbReference type="PROSITE" id="PS00237">
    <property type="entry name" value="G_PROTEIN_RECEP_F1_1"/>
    <property type="match status" value="1"/>
</dbReference>
<feature type="transmembrane region" description="Helical" evidence="13">
    <location>
        <begin position="100"/>
        <end position="122"/>
    </location>
</feature>
<dbReference type="GO" id="GO:0005549">
    <property type="term" value="F:odorant binding"/>
    <property type="evidence" value="ECO:0000318"/>
    <property type="project" value="GO_Central"/>
</dbReference>
<dbReference type="Ensembl" id="ENSXETT00000093958">
    <property type="protein sequence ID" value="ENSXETP00000093545"/>
    <property type="gene ID" value="ENSXETG00000040553"/>
</dbReference>
<feature type="transmembrane region" description="Helical" evidence="13">
    <location>
        <begin position="142"/>
        <end position="160"/>
    </location>
</feature>
<dbReference type="Xenbase" id="XB-GENE-6032787">
    <property type="gene designation" value="or5i1"/>
</dbReference>
<proteinExistence type="inferred from homology"/>
<keyword evidence="6 13" id="KW-0552">Olfaction</keyword>
<feature type="transmembrane region" description="Helical" evidence="13">
    <location>
        <begin position="239"/>
        <end position="262"/>
    </location>
</feature>
<dbReference type="Pfam" id="PF13853">
    <property type="entry name" value="7tm_4"/>
    <property type="match status" value="1"/>
</dbReference>
<evidence type="ECO:0000256" key="9">
    <source>
        <dbReference type="ARBA" id="ARBA00023136"/>
    </source>
</evidence>
<dbReference type="KEGG" id="xtr:100492617"/>
<evidence type="ECO:0000256" key="8">
    <source>
        <dbReference type="ARBA" id="ARBA00023040"/>
    </source>
</evidence>
<dbReference type="Bgee" id="ENSXETG00000040553">
    <property type="expression patterns" value="Expressed in blastula"/>
</dbReference>
<accession>A0A6I8SFH1</accession>
<reference evidence="15" key="1">
    <citation type="journal article" date="2010" name="Science">
        <title>The genome of the Western clawed frog Xenopus tropicalis.</title>
        <authorList>
            <person name="Hellsten U."/>
            <person name="Harland R.M."/>
            <person name="Gilchrist M.J."/>
            <person name="Hendrix D."/>
            <person name="Jurka J."/>
            <person name="Kapitonov V."/>
            <person name="Ovcharenko I."/>
            <person name="Putnam N.H."/>
            <person name="Shu S."/>
            <person name="Taher L."/>
            <person name="Blitz I.L."/>
            <person name="Blumberg B."/>
            <person name="Dichmann D.S."/>
            <person name="Dubchak I."/>
            <person name="Amaya E."/>
            <person name="Detter J.C."/>
            <person name="Fletcher R."/>
            <person name="Gerhard D.S."/>
            <person name="Goodstein D."/>
            <person name="Graves T."/>
            <person name="Grigoriev I.V."/>
            <person name="Grimwood J."/>
            <person name="Kawashima T."/>
            <person name="Lindquist E."/>
            <person name="Lucas S.M."/>
            <person name="Mead P.E."/>
            <person name="Mitros T."/>
            <person name="Ogino H."/>
            <person name="Ohta Y."/>
            <person name="Poliakov A.V."/>
            <person name="Pollet N."/>
            <person name="Robert J."/>
            <person name="Salamov A."/>
            <person name="Sater A.K."/>
            <person name="Schmutz J."/>
            <person name="Terry A."/>
            <person name="Vize P.D."/>
            <person name="Warren W.C."/>
            <person name="Wells D."/>
            <person name="Wills A."/>
            <person name="Wilson R.K."/>
            <person name="Zimmerman L.B."/>
            <person name="Zorn A.M."/>
            <person name="Grainger R."/>
            <person name="Grammer T."/>
            <person name="Khokha M.K."/>
            <person name="Richardson P.M."/>
            <person name="Rokhsar D.S."/>
        </authorList>
    </citation>
    <scope>NUCLEOTIDE SEQUENCE [LARGE SCALE GENOMIC DNA]</scope>
    <source>
        <strain evidence="15">Nigerian</strain>
    </source>
</reference>
<reference evidence="17" key="3">
    <citation type="submission" date="2025-04" db="UniProtKB">
        <authorList>
            <consortium name="RefSeq"/>
        </authorList>
    </citation>
    <scope>IDENTIFICATION</scope>
    <source>
        <strain evidence="17">Nigerian</strain>
        <tissue evidence="17">Liver and blood</tissue>
    </source>
</reference>
<dbReference type="GeneTree" id="ENSGT01140000282524"/>
<evidence type="ECO:0000256" key="10">
    <source>
        <dbReference type="ARBA" id="ARBA00023170"/>
    </source>
</evidence>
<keyword evidence="10 12" id="KW-0675">Receptor</keyword>
<dbReference type="CDD" id="cd13954">
    <property type="entry name" value="7tmA_OR"/>
    <property type="match status" value="1"/>
</dbReference>
<dbReference type="RefSeq" id="XP_031762372.1">
    <property type="nucleotide sequence ID" value="XM_031906512.1"/>
</dbReference>
<name>A0A6I8SFH1_XENTR</name>
<dbReference type="PROSITE" id="PS50262">
    <property type="entry name" value="G_PROTEIN_RECEP_F1_2"/>
    <property type="match status" value="1"/>
</dbReference>
<evidence type="ECO:0000313" key="15">
    <source>
        <dbReference type="Ensembl" id="ENSXETP00000093545"/>
    </source>
</evidence>
<keyword evidence="16" id="KW-1185">Reference proteome</keyword>
<dbReference type="FunFam" id="1.20.1070.10:FF:000001">
    <property type="entry name" value="Olfactory receptor"/>
    <property type="match status" value="1"/>
</dbReference>
<dbReference type="PRINTS" id="PR00245">
    <property type="entry name" value="OLFACTORYR"/>
</dbReference>
<dbReference type="InterPro" id="IPR050516">
    <property type="entry name" value="Olfactory_GPCR"/>
</dbReference>
<dbReference type="InterPro" id="IPR017452">
    <property type="entry name" value="GPCR_Rhodpsn_7TM"/>
</dbReference>
<keyword evidence="11 12" id="KW-0807">Transducer</keyword>
<dbReference type="InterPro" id="IPR000725">
    <property type="entry name" value="Olfact_rcpt"/>
</dbReference>
<dbReference type="CTD" id="10798"/>
<evidence type="ECO:0000313" key="16">
    <source>
        <dbReference type="Proteomes" id="UP000008143"/>
    </source>
</evidence>
<keyword evidence="7 13" id="KW-1133">Transmembrane helix</keyword>
<protein>
    <recommendedName>
        <fullName evidence="13">Olfactory receptor</fullName>
    </recommendedName>
</protein>
<reference evidence="15" key="2">
    <citation type="submission" date="2020-05" db="UniProtKB">
        <authorList>
            <consortium name="Ensembl"/>
        </authorList>
    </citation>
    <scope>IDENTIFICATION</scope>
</reference>
<dbReference type="SUPFAM" id="SSF81321">
    <property type="entry name" value="Family A G protein-coupled receptor-like"/>
    <property type="match status" value="1"/>
</dbReference>
<dbReference type="PANTHER" id="PTHR26452">
    <property type="entry name" value="OLFACTORY RECEPTOR"/>
    <property type="match status" value="1"/>
</dbReference>
<sequence length="321" mass="36190">MYGAPVNHSTTREFILAGLSEIPDLQLLLFIVFLCIYIVTLIGNMFMIVAYKLSPNLQTPMYFFLANFSFLEICYISSTVPKMLSGFTAGHKTISVNGCLVQMFFFLLLGGTECYMLASMAYDRYVAICHPLLYFNIMNKGACIRLIVGSWLIGTVNSLIHTVLTFTLTFCGSTRIDHFYCDVPPLLKLACSDTWINETVLHVMCGCVILGSFLLTLTSYTLIISSILNIHLISGRNKVFSTCSSHVMVVIIFYGSATFMYFRPKLSYGTGQDRFISIMYAVIAPLLNPFIYSLRNQQVKDAVRKLIYIIIGTHNRNTCFF</sequence>
<evidence type="ECO:0000256" key="12">
    <source>
        <dbReference type="RuleBase" id="RU000688"/>
    </source>
</evidence>
<feature type="transmembrane region" description="Helical" evidence="13">
    <location>
        <begin position="200"/>
        <end position="227"/>
    </location>
</feature>
<dbReference type="PRINTS" id="PR00237">
    <property type="entry name" value="GPCRRHODOPSN"/>
</dbReference>
<evidence type="ECO:0000256" key="2">
    <source>
        <dbReference type="ARBA" id="ARBA00010663"/>
    </source>
</evidence>
<dbReference type="InterPro" id="IPR000276">
    <property type="entry name" value="GPCR_Rhodpsn"/>
</dbReference>
<evidence type="ECO:0000256" key="4">
    <source>
        <dbReference type="ARBA" id="ARBA00022606"/>
    </source>
</evidence>
<evidence type="ECO:0000313" key="18">
    <source>
        <dbReference type="Xenbase" id="XB-GENE-6032787"/>
    </source>
</evidence>
<evidence type="ECO:0000256" key="3">
    <source>
        <dbReference type="ARBA" id="ARBA00022475"/>
    </source>
</evidence>
<evidence type="ECO:0000256" key="1">
    <source>
        <dbReference type="ARBA" id="ARBA00004651"/>
    </source>
</evidence>
<evidence type="ECO:0000256" key="5">
    <source>
        <dbReference type="ARBA" id="ARBA00022692"/>
    </source>
</evidence>
<keyword evidence="3 13" id="KW-1003">Cell membrane</keyword>
<keyword evidence="4 13" id="KW-0716">Sensory transduction</keyword>
<organism evidence="15">
    <name type="scientific">Xenopus tropicalis</name>
    <name type="common">Western clawed frog</name>
    <name type="synonym">Silurana tropicalis</name>
    <dbReference type="NCBI Taxonomy" id="8364"/>
    <lineage>
        <taxon>Eukaryota</taxon>
        <taxon>Metazoa</taxon>
        <taxon>Chordata</taxon>
        <taxon>Craniata</taxon>
        <taxon>Vertebrata</taxon>
        <taxon>Euteleostomi</taxon>
        <taxon>Amphibia</taxon>
        <taxon>Batrachia</taxon>
        <taxon>Anura</taxon>
        <taxon>Pipoidea</taxon>
        <taxon>Pipidae</taxon>
        <taxon>Xenopodinae</taxon>
        <taxon>Xenopus</taxon>
        <taxon>Silurana</taxon>
    </lineage>
</organism>